<dbReference type="RefSeq" id="XP_031937879.1">
    <property type="nucleotide sequence ID" value="XM_032079859.1"/>
</dbReference>
<gene>
    <name evidence="1" type="ORF">BDV37DRAFT_201564</name>
</gene>
<dbReference type="GeneID" id="43664550"/>
<dbReference type="OrthoDB" id="4185642at2759"/>
<name>A0A5N7D2C9_9EURO</name>
<keyword evidence="2" id="KW-1185">Reference proteome</keyword>
<dbReference type="AlphaFoldDB" id="A0A5N7D2C9"/>
<sequence length="72" mass="8848">MMVQESSDRVLWIDFDRAQTFSYDSITIRQRQWLEEEDELVDYFVDALAADYKEGKIHRTWECYYDSIYEFS</sequence>
<reference evidence="1 2" key="1">
    <citation type="submission" date="2019-04" db="EMBL/GenBank/DDBJ databases">
        <authorList>
            <consortium name="DOE Joint Genome Institute"/>
            <person name="Mondo S."/>
            <person name="Kjaerbolling I."/>
            <person name="Vesth T."/>
            <person name="Frisvad J.C."/>
            <person name="Nybo J.L."/>
            <person name="Theobald S."/>
            <person name="Kildgaard S."/>
            <person name="Isbrandt T."/>
            <person name="Kuo A."/>
            <person name="Sato A."/>
            <person name="Lyhne E.K."/>
            <person name="Kogle M.E."/>
            <person name="Wiebenga A."/>
            <person name="Kun R.S."/>
            <person name="Lubbers R.J."/>
            <person name="Makela M.R."/>
            <person name="Barry K."/>
            <person name="Chovatia M."/>
            <person name="Clum A."/>
            <person name="Daum C."/>
            <person name="Haridas S."/>
            <person name="He G."/>
            <person name="LaButti K."/>
            <person name="Lipzen A."/>
            <person name="Riley R."/>
            <person name="Salamov A."/>
            <person name="Simmons B.A."/>
            <person name="Magnuson J.K."/>
            <person name="Henrissat B."/>
            <person name="Mortensen U.H."/>
            <person name="Larsen T.O."/>
            <person name="Devries R.P."/>
            <person name="Grigoriev I.V."/>
            <person name="Machida M."/>
            <person name="Baker S.E."/>
            <person name="Andersen M.R."/>
            <person name="Cantor M.N."/>
            <person name="Hua S.X."/>
        </authorList>
    </citation>
    <scope>NUCLEOTIDE SEQUENCE [LARGE SCALE GENOMIC DNA]</scope>
    <source>
        <strain evidence="1 2">CBS 119388</strain>
    </source>
</reference>
<organism evidence="1 2">
    <name type="scientific">Aspergillus pseudonomiae</name>
    <dbReference type="NCBI Taxonomy" id="1506151"/>
    <lineage>
        <taxon>Eukaryota</taxon>
        <taxon>Fungi</taxon>
        <taxon>Dikarya</taxon>
        <taxon>Ascomycota</taxon>
        <taxon>Pezizomycotina</taxon>
        <taxon>Eurotiomycetes</taxon>
        <taxon>Eurotiomycetidae</taxon>
        <taxon>Eurotiales</taxon>
        <taxon>Aspergillaceae</taxon>
        <taxon>Aspergillus</taxon>
        <taxon>Aspergillus subgen. Circumdati</taxon>
    </lineage>
</organism>
<dbReference type="EMBL" id="ML736814">
    <property type="protein sequence ID" value="KAE8400560.1"/>
    <property type="molecule type" value="Genomic_DNA"/>
</dbReference>
<evidence type="ECO:0000313" key="1">
    <source>
        <dbReference type="EMBL" id="KAE8400560.1"/>
    </source>
</evidence>
<evidence type="ECO:0000313" key="2">
    <source>
        <dbReference type="Proteomes" id="UP000325579"/>
    </source>
</evidence>
<dbReference type="Proteomes" id="UP000325579">
    <property type="component" value="Unassembled WGS sequence"/>
</dbReference>
<accession>A0A5N7D2C9</accession>
<protein>
    <submittedName>
        <fullName evidence="1">Uncharacterized protein</fullName>
    </submittedName>
</protein>
<proteinExistence type="predicted"/>